<organism evidence="2 3">
    <name type="scientific">Methyloceanibacter caenitepidi</name>
    <dbReference type="NCBI Taxonomy" id="1384459"/>
    <lineage>
        <taxon>Bacteria</taxon>
        <taxon>Pseudomonadati</taxon>
        <taxon>Pseudomonadota</taxon>
        <taxon>Alphaproteobacteria</taxon>
        <taxon>Hyphomicrobiales</taxon>
        <taxon>Hyphomicrobiaceae</taxon>
        <taxon>Methyloceanibacter</taxon>
    </lineage>
</organism>
<evidence type="ECO:0000313" key="3">
    <source>
        <dbReference type="Proteomes" id="UP000031643"/>
    </source>
</evidence>
<feature type="domain" description="Aspartate/glutamate/uridylate kinase" evidence="1">
    <location>
        <begin position="20"/>
        <end position="158"/>
    </location>
</feature>
<dbReference type="STRING" id="1384459.GL4_1774"/>
<dbReference type="InterPro" id="IPR001048">
    <property type="entry name" value="Asp/Glu/Uridylate_kinase"/>
</dbReference>
<accession>A0A0A8K2P5</accession>
<dbReference type="HOGENOM" id="CLU_089197_1_0_5"/>
<evidence type="ECO:0000313" key="2">
    <source>
        <dbReference type="EMBL" id="BAQ17228.1"/>
    </source>
</evidence>
<dbReference type="Gene3D" id="3.40.1160.10">
    <property type="entry name" value="Acetylglutamate kinase-like"/>
    <property type="match status" value="1"/>
</dbReference>
<dbReference type="AlphaFoldDB" id="A0A0A8K2P5"/>
<dbReference type="Proteomes" id="UP000031643">
    <property type="component" value="Chromosome"/>
</dbReference>
<dbReference type="InterPro" id="IPR036393">
    <property type="entry name" value="AceGlu_kinase-like_sf"/>
</dbReference>
<protein>
    <submittedName>
        <fullName evidence="2">Delta 1-pyrroline-5-carboxylate synthetase</fullName>
    </submittedName>
</protein>
<dbReference type="KEGG" id="mcg:GL4_1774"/>
<name>A0A0A8K2P5_9HYPH</name>
<dbReference type="EMBL" id="AP014648">
    <property type="protein sequence ID" value="BAQ17228.1"/>
    <property type="molecule type" value="Genomic_DNA"/>
</dbReference>
<dbReference type="SUPFAM" id="SSF53633">
    <property type="entry name" value="Carbamate kinase-like"/>
    <property type="match status" value="1"/>
</dbReference>
<dbReference type="OrthoDB" id="6683219at2"/>
<evidence type="ECO:0000259" key="1">
    <source>
        <dbReference type="Pfam" id="PF00696"/>
    </source>
</evidence>
<sequence length="220" mass="23111">MRAALQASAPALEPDDFQPAVVKLGGSIVRGGTLAGWLEVIADVQRPIVVVPGGGALADEVRHCQRQLGFGDATAHRMALLAMDQLAWAIAGMTPGYEVGSTIEDLRKIHRRGLVSVWAPSVYLADRTDVEATWRLTSDSLALWLAGKLGAQSCCVVKSGSIAHRPLSADSLRHDGIVDEAFPAMLRETGVSAAMFGQGDESDLAAFLAGESPAPMPVTA</sequence>
<reference evidence="2 3" key="1">
    <citation type="submission" date="2014-09" db="EMBL/GenBank/DDBJ databases">
        <title>Genome sequencing of Methyloceanibacter caenitepidi Gela4.</title>
        <authorList>
            <person name="Takeuchi M."/>
            <person name="Susumu S."/>
            <person name="Kamagata Y."/>
            <person name="Oshima K."/>
            <person name="Hattori M."/>
            <person name="Iwasaki W."/>
        </authorList>
    </citation>
    <scope>NUCLEOTIDE SEQUENCE [LARGE SCALE GENOMIC DNA]</scope>
    <source>
        <strain evidence="2 3">Gela4</strain>
    </source>
</reference>
<dbReference type="RefSeq" id="WP_045366688.1">
    <property type="nucleotide sequence ID" value="NZ_AP014648.1"/>
</dbReference>
<keyword evidence="3" id="KW-1185">Reference proteome</keyword>
<gene>
    <name evidence="2" type="ORF">GL4_1774</name>
</gene>
<proteinExistence type="predicted"/>
<dbReference type="Pfam" id="PF00696">
    <property type="entry name" value="AA_kinase"/>
    <property type="match status" value="1"/>
</dbReference>